<evidence type="ECO:0000313" key="3">
    <source>
        <dbReference type="Proteomes" id="UP001197974"/>
    </source>
</evidence>
<dbReference type="Proteomes" id="UP001197974">
    <property type="component" value="Chromosome"/>
</dbReference>
<feature type="transmembrane region" description="Helical" evidence="1">
    <location>
        <begin position="6"/>
        <end position="28"/>
    </location>
</feature>
<reference evidence="2 3" key="1">
    <citation type="submission" date="2023-06" db="EMBL/GenBank/DDBJ databases">
        <title>Five Gram-positive bacteria isolated from mangrove sediments in Shenzhen, Guangdong, China.</title>
        <authorList>
            <person name="Yu S."/>
            <person name="Zheng W."/>
            <person name="Huang Y."/>
        </authorList>
    </citation>
    <scope>NUCLEOTIDE SEQUENCE [LARGE SCALE GENOMIC DNA]</scope>
    <source>
        <strain evidence="2 3">SaN35-3</strain>
    </source>
</reference>
<organism evidence="2 3">
    <name type="scientific">Bacillus carboniphilus</name>
    <dbReference type="NCBI Taxonomy" id="86663"/>
    <lineage>
        <taxon>Bacteria</taxon>
        <taxon>Bacillati</taxon>
        <taxon>Bacillota</taxon>
        <taxon>Bacilli</taxon>
        <taxon>Bacillales</taxon>
        <taxon>Bacillaceae</taxon>
        <taxon>Bacillus</taxon>
    </lineage>
</organism>
<evidence type="ECO:0000313" key="2">
    <source>
        <dbReference type="EMBL" id="WLR43534.1"/>
    </source>
</evidence>
<dbReference type="RefSeq" id="WP_306020214.1">
    <property type="nucleotide sequence ID" value="NZ_CP129013.1"/>
</dbReference>
<keyword evidence="1" id="KW-1133">Transmembrane helix</keyword>
<dbReference type="EMBL" id="CP129013">
    <property type="protein sequence ID" value="WLR43534.1"/>
    <property type="molecule type" value="Genomic_DNA"/>
</dbReference>
<evidence type="ECO:0000256" key="1">
    <source>
        <dbReference type="SAM" id="Phobius"/>
    </source>
</evidence>
<accession>A0ABY9JVU5</accession>
<gene>
    <name evidence="2" type="ORF">LC087_05050</name>
</gene>
<proteinExistence type="predicted"/>
<protein>
    <submittedName>
        <fullName evidence="2">Uncharacterized protein</fullName>
    </submittedName>
</protein>
<keyword evidence="3" id="KW-1185">Reference proteome</keyword>
<keyword evidence="1" id="KW-0812">Transmembrane</keyword>
<name>A0ABY9JVU5_9BACI</name>
<sequence>MKKRGWVYLFILLGILAGGTWYSFTFLVEQSAVKDLENTSFQMEELTTNLADESIVKVSFTFEMNEKEATEELEKKNVSNKRYHH</sequence>
<keyword evidence="1" id="KW-0472">Membrane</keyword>